<dbReference type="PANTHER" id="PTHR20953:SF3">
    <property type="entry name" value="P-LOOP CONTAINING NUCLEOSIDE TRIPHOSPHATE HYDROLASES SUPERFAMILY PROTEIN"/>
    <property type="match status" value="1"/>
</dbReference>
<feature type="compositionally biased region" description="Low complexity" evidence="3">
    <location>
        <begin position="658"/>
        <end position="668"/>
    </location>
</feature>
<dbReference type="SUPFAM" id="SSF52540">
    <property type="entry name" value="P-loop containing nucleoside triphosphate hydrolases"/>
    <property type="match status" value="1"/>
</dbReference>
<evidence type="ECO:0000313" key="5">
    <source>
        <dbReference type="EMBL" id="CAD8587877.1"/>
    </source>
</evidence>
<reference evidence="5" key="1">
    <citation type="submission" date="2021-01" db="EMBL/GenBank/DDBJ databases">
        <authorList>
            <person name="Corre E."/>
            <person name="Pelletier E."/>
            <person name="Niang G."/>
            <person name="Scheremetjew M."/>
            <person name="Finn R."/>
            <person name="Kale V."/>
            <person name="Holt S."/>
            <person name="Cochrane G."/>
            <person name="Meng A."/>
            <person name="Brown T."/>
            <person name="Cohen L."/>
        </authorList>
    </citation>
    <scope>NUCLEOTIDE SEQUENCE</scope>
    <source>
        <strain evidence="5">CCMP494</strain>
    </source>
</reference>
<feature type="region of interest" description="Disordered" evidence="3">
    <location>
        <begin position="651"/>
        <end position="679"/>
    </location>
</feature>
<proteinExistence type="predicted"/>
<dbReference type="CDD" id="cd00009">
    <property type="entry name" value="AAA"/>
    <property type="match status" value="1"/>
</dbReference>
<evidence type="ECO:0000256" key="2">
    <source>
        <dbReference type="ARBA" id="ARBA00022840"/>
    </source>
</evidence>
<feature type="compositionally biased region" description="Basic residues" evidence="3">
    <location>
        <begin position="33"/>
        <end position="48"/>
    </location>
</feature>
<dbReference type="InterPro" id="IPR058670">
    <property type="entry name" value="PTPase_dom"/>
</dbReference>
<dbReference type="InterPro" id="IPR027417">
    <property type="entry name" value="P-loop_NTPase"/>
</dbReference>
<keyword evidence="1" id="KW-0547">Nucleotide-binding</keyword>
<dbReference type="PANTHER" id="PTHR20953">
    <property type="entry name" value="KINASE-RELATED"/>
    <property type="match status" value="1"/>
</dbReference>
<organism evidence="5">
    <name type="scientific">Micromonas pusilla</name>
    <name type="common">Picoplanktonic green alga</name>
    <name type="synonym">Chromulina pusilla</name>
    <dbReference type="NCBI Taxonomy" id="38833"/>
    <lineage>
        <taxon>Eukaryota</taxon>
        <taxon>Viridiplantae</taxon>
        <taxon>Chlorophyta</taxon>
        <taxon>Mamiellophyceae</taxon>
        <taxon>Mamiellales</taxon>
        <taxon>Mamiellaceae</taxon>
        <taxon>Micromonas</taxon>
    </lineage>
</organism>
<sequence length="750" mass="79220">MSTVSAAARGVMLTREGPIRGRRVDATAAGSGRGHRTHRARHPRRCQPVRRGGSPGDRGFRARDASVSASVSSPTLEADSMDSMDSMDEGESVVRPTAPAASAKASHIASLTNEAELDALLDLLPPRVRGALATHPRKLQLLEVVLDLGRLPIARFADGDEILGDGLPLDYDDIERAMDAVGEVGGDNRAGINRTLHRISVIRNRKGGVVGLTARVGRAIEGSADLVRDLLASGASVLLLGRPGVGKTTAIREISRILSEEYGRRVVVVDTSNEIGGDGDIPHPGIGGSRRMQVPVPDRQHDVLIEAVQNHTPQVVIVDEIGTTLEASAARTISQRGVQMIATAHGHTLENLLKNPALNDLVGGVVSVTLGDDEARRRRVQKSVLEREGPPTFGAAVEMVDIGRWRVHLDVGVAVDTLLAGYAPHVELRTLDADTRRVRVQPYLGGGEIQTGGSYAAMFGAGGAVGGGTGFGASVDQTLGVGDPSFWGDVSASGFSFPQAAPTGGIPRPRPRAPGGEKGEVASSSSLAAREVADAAAARSGGVKKGPSTATDDPDGDQSVFRIYPHELDCDALEEVIASLALEDRVSLTDQLEDASAVLAVKARVKGATWLRHAARARGMPIYALKVEGMPQLARAVQAMLGLNGLNKSADDRDADAADASMAAVSSAQGTDRDASSVTPADEIDALEEVRMAVEQLVIPHQEPVELLPRDERLLKMQADLITEEYRLQYEECGEGSSRRIKILHTYIGS</sequence>
<dbReference type="AlphaFoldDB" id="A0A7S0KNW8"/>
<dbReference type="Pfam" id="PF25516">
    <property type="entry name" value="PTPase"/>
    <property type="match status" value="1"/>
</dbReference>
<dbReference type="Pfam" id="PF19568">
    <property type="entry name" value="Spore_III_AA"/>
    <property type="match status" value="1"/>
</dbReference>
<dbReference type="InterPro" id="IPR045735">
    <property type="entry name" value="Spore_III_AA_AAA+_ATPase"/>
</dbReference>
<dbReference type="CDD" id="cd02645">
    <property type="entry name" value="R3H_AAA"/>
    <property type="match status" value="1"/>
</dbReference>
<evidence type="ECO:0000256" key="1">
    <source>
        <dbReference type="ARBA" id="ARBA00022741"/>
    </source>
</evidence>
<keyword evidence="2" id="KW-0067">ATP-binding</keyword>
<feature type="compositionally biased region" description="Acidic residues" evidence="3">
    <location>
        <begin position="79"/>
        <end position="91"/>
    </location>
</feature>
<evidence type="ECO:0000259" key="4">
    <source>
        <dbReference type="SMART" id="SM00382"/>
    </source>
</evidence>
<feature type="region of interest" description="Disordered" evidence="3">
    <location>
        <begin position="498"/>
        <end position="526"/>
    </location>
</feature>
<dbReference type="GO" id="GO:0005524">
    <property type="term" value="F:ATP binding"/>
    <property type="evidence" value="ECO:0007669"/>
    <property type="project" value="UniProtKB-KW"/>
</dbReference>
<accession>A0A7S0KNW8</accession>
<dbReference type="SMART" id="SM00382">
    <property type="entry name" value="AAA"/>
    <property type="match status" value="1"/>
</dbReference>
<feature type="region of interest" description="Disordered" evidence="3">
    <location>
        <begin position="538"/>
        <end position="560"/>
    </location>
</feature>
<feature type="domain" description="AAA+ ATPase" evidence="4">
    <location>
        <begin position="233"/>
        <end position="367"/>
    </location>
</feature>
<feature type="region of interest" description="Disordered" evidence="3">
    <location>
        <begin position="1"/>
        <end position="92"/>
    </location>
</feature>
<name>A0A7S0KNW8_MICPS</name>
<dbReference type="InterPro" id="IPR003593">
    <property type="entry name" value="AAA+_ATPase"/>
</dbReference>
<dbReference type="Gene3D" id="3.40.50.300">
    <property type="entry name" value="P-loop containing nucleotide triphosphate hydrolases"/>
    <property type="match status" value="1"/>
</dbReference>
<protein>
    <recommendedName>
        <fullName evidence="4">AAA+ ATPase domain-containing protein</fullName>
    </recommendedName>
</protein>
<dbReference type="InterPro" id="IPR034081">
    <property type="entry name" value="R3H_AAA"/>
</dbReference>
<dbReference type="EMBL" id="HBEV01008099">
    <property type="protein sequence ID" value="CAD8587877.1"/>
    <property type="molecule type" value="Transcribed_RNA"/>
</dbReference>
<gene>
    <name evidence="5" type="ORF">MSP1404_LOCUS6201</name>
</gene>
<evidence type="ECO:0000256" key="3">
    <source>
        <dbReference type="SAM" id="MobiDB-lite"/>
    </source>
</evidence>